<keyword evidence="11" id="KW-1185">Reference proteome</keyword>
<evidence type="ECO:0000313" key="10">
    <source>
        <dbReference type="EMBL" id="SEL04486.1"/>
    </source>
</evidence>
<dbReference type="InterPro" id="IPR022907">
    <property type="entry name" value="VapC_family"/>
</dbReference>
<keyword evidence="4 8" id="KW-0479">Metal-binding</keyword>
<evidence type="ECO:0000313" key="11">
    <source>
        <dbReference type="Proteomes" id="UP000199664"/>
    </source>
</evidence>
<evidence type="ECO:0000256" key="4">
    <source>
        <dbReference type="ARBA" id="ARBA00022723"/>
    </source>
</evidence>
<dbReference type="GO" id="GO:0000287">
    <property type="term" value="F:magnesium ion binding"/>
    <property type="evidence" value="ECO:0007669"/>
    <property type="project" value="UniProtKB-UniRule"/>
</dbReference>
<dbReference type="PANTHER" id="PTHR33653">
    <property type="entry name" value="RIBONUCLEASE VAPC2"/>
    <property type="match status" value="1"/>
</dbReference>
<keyword evidence="3 8" id="KW-0540">Nuclease</keyword>
<evidence type="ECO:0000256" key="5">
    <source>
        <dbReference type="ARBA" id="ARBA00022801"/>
    </source>
</evidence>
<dbReference type="PANTHER" id="PTHR33653:SF1">
    <property type="entry name" value="RIBONUCLEASE VAPC2"/>
    <property type="match status" value="1"/>
</dbReference>
<protein>
    <recommendedName>
        <fullName evidence="8">Ribonuclease VapC</fullName>
        <shortName evidence="8">RNase VapC</shortName>
        <ecNumber evidence="8">3.1.-.-</ecNumber>
    </recommendedName>
    <alternativeName>
        <fullName evidence="8">Toxin VapC</fullName>
    </alternativeName>
</protein>
<dbReference type="Proteomes" id="UP000199664">
    <property type="component" value="Unassembled WGS sequence"/>
</dbReference>
<dbReference type="GO" id="GO:0016787">
    <property type="term" value="F:hydrolase activity"/>
    <property type="evidence" value="ECO:0007669"/>
    <property type="project" value="UniProtKB-KW"/>
</dbReference>
<gene>
    <name evidence="8" type="primary">vapC</name>
    <name evidence="10" type="ORF">SAMN04515666_102679</name>
</gene>
<dbReference type="SUPFAM" id="SSF88723">
    <property type="entry name" value="PIN domain-like"/>
    <property type="match status" value="1"/>
</dbReference>
<dbReference type="HAMAP" id="MF_00265">
    <property type="entry name" value="VapC_Nob1"/>
    <property type="match status" value="1"/>
</dbReference>
<dbReference type="Gene3D" id="3.40.50.1010">
    <property type="entry name" value="5'-nuclease"/>
    <property type="match status" value="1"/>
</dbReference>
<dbReference type="EC" id="3.1.-.-" evidence="8"/>
<comment type="function">
    <text evidence="8">Toxic component of a toxin-antitoxin (TA) system. An RNase.</text>
</comment>
<evidence type="ECO:0000256" key="2">
    <source>
        <dbReference type="ARBA" id="ARBA00022649"/>
    </source>
</evidence>
<keyword evidence="8" id="KW-0800">Toxin</keyword>
<keyword evidence="6 8" id="KW-0460">Magnesium</keyword>
<dbReference type="InterPro" id="IPR050556">
    <property type="entry name" value="Type_II_TA_system_RNase"/>
</dbReference>
<reference evidence="11" key="1">
    <citation type="submission" date="2016-10" db="EMBL/GenBank/DDBJ databases">
        <authorList>
            <person name="Varghese N."/>
            <person name="Submissions S."/>
        </authorList>
    </citation>
    <scope>NUCLEOTIDE SEQUENCE [LARGE SCALE GENOMIC DNA]</scope>
    <source>
        <strain evidence="11">LMG 26383,CCUG 61248,R- 45681</strain>
    </source>
</reference>
<evidence type="ECO:0000256" key="8">
    <source>
        <dbReference type="HAMAP-Rule" id="MF_00265"/>
    </source>
</evidence>
<evidence type="ECO:0000256" key="6">
    <source>
        <dbReference type="ARBA" id="ARBA00022842"/>
    </source>
</evidence>
<evidence type="ECO:0000256" key="7">
    <source>
        <dbReference type="ARBA" id="ARBA00038093"/>
    </source>
</evidence>
<dbReference type="InterPro" id="IPR029060">
    <property type="entry name" value="PIN-like_dom_sf"/>
</dbReference>
<feature type="domain" description="PIN" evidence="9">
    <location>
        <begin position="6"/>
        <end position="129"/>
    </location>
</feature>
<dbReference type="AlphaFoldDB" id="A0A1H7LZT7"/>
<evidence type="ECO:0000256" key="1">
    <source>
        <dbReference type="ARBA" id="ARBA00001946"/>
    </source>
</evidence>
<keyword evidence="2 8" id="KW-1277">Toxin-antitoxin system</keyword>
<dbReference type="InterPro" id="IPR002716">
    <property type="entry name" value="PIN_dom"/>
</dbReference>
<dbReference type="CDD" id="cd09871">
    <property type="entry name" value="PIN_MtVapC28-VapC30-like"/>
    <property type="match status" value="1"/>
</dbReference>
<feature type="binding site" evidence="8">
    <location>
        <position position="104"/>
    </location>
    <ligand>
        <name>Mg(2+)</name>
        <dbReference type="ChEBI" id="CHEBI:18420"/>
    </ligand>
</feature>
<sequence length="141" mass="15164">MISSPIVVDSSAIIAILRNEPERDRLLAALNASAANFCSMVTFVESFMVSTSRNANAPVALHLRLLEYLGVESAPLDQKQAVLAAEAFARFGKGRHPAKLNLGDCFSYALAKSLNAPLLYKGEDFGRTDLVAAVASQELRP</sequence>
<organism evidence="10 11">
    <name type="scientific">Bosea lupini</name>
    <dbReference type="NCBI Taxonomy" id="1036779"/>
    <lineage>
        <taxon>Bacteria</taxon>
        <taxon>Pseudomonadati</taxon>
        <taxon>Pseudomonadota</taxon>
        <taxon>Alphaproteobacteria</taxon>
        <taxon>Hyphomicrobiales</taxon>
        <taxon>Boseaceae</taxon>
        <taxon>Bosea</taxon>
    </lineage>
</organism>
<proteinExistence type="inferred from homology"/>
<dbReference type="STRING" id="1036779.SAMN04515666_102679"/>
<comment type="similarity">
    <text evidence="7 8">Belongs to the PINc/VapC protein family.</text>
</comment>
<comment type="cofactor">
    <cofactor evidence="1 8">
        <name>Mg(2+)</name>
        <dbReference type="ChEBI" id="CHEBI:18420"/>
    </cofactor>
</comment>
<evidence type="ECO:0000259" key="9">
    <source>
        <dbReference type="Pfam" id="PF01850"/>
    </source>
</evidence>
<feature type="binding site" evidence="8">
    <location>
        <position position="9"/>
    </location>
    <ligand>
        <name>Mg(2+)</name>
        <dbReference type="ChEBI" id="CHEBI:18420"/>
    </ligand>
</feature>
<evidence type="ECO:0000256" key="3">
    <source>
        <dbReference type="ARBA" id="ARBA00022722"/>
    </source>
</evidence>
<dbReference type="GO" id="GO:0090729">
    <property type="term" value="F:toxin activity"/>
    <property type="evidence" value="ECO:0007669"/>
    <property type="project" value="UniProtKB-KW"/>
</dbReference>
<dbReference type="RefSeq" id="WP_208862238.1">
    <property type="nucleotide sequence ID" value="NZ_FOAN01000002.1"/>
</dbReference>
<accession>A0A1H7LZT7</accession>
<dbReference type="Pfam" id="PF01850">
    <property type="entry name" value="PIN"/>
    <property type="match status" value="1"/>
</dbReference>
<dbReference type="GO" id="GO:0004540">
    <property type="term" value="F:RNA nuclease activity"/>
    <property type="evidence" value="ECO:0007669"/>
    <property type="project" value="InterPro"/>
</dbReference>
<dbReference type="EMBL" id="FOAN01000002">
    <property type="protein sequence ID" value="SEL04486.1"/>
    <property type="molecule type" value="Genomic_DNA"/>
</dbReference>
<keyword evidence="5 8" id="KW-0378">Hydrolase</keyword>
<name>A0A1H7LZT7_9HYPH</name>